<evidence type="ECO:0000256" key="1">
    <source>
        <dbReference type="PROSITE-ProRule" id="PRU00047"/>
    </source>
</evidence>
<dbReference type="InterPro" id="IPR001878">
    <property type="entry name" value="Znf_CCHC"/>
</dbReference>
<dbReference type="GO" id="GO:0008270">
    <property type="term" value="F:zinc ion binding"/>
    <property type="evidence" value="ECO:0007669"/>
    <property type="project" value="UniProtKB-KW"/>
</dbReference>
<keyword evidence="1" id="KW-0863">Zinc-finger</keyword>
<feature type="region of interest" description="Disordered" evidence="2">
    <location>
        <begin position="130"/>
        <end position="174"/>
    </location>
</feature>
<reference evidence="4" key="1">
    <citation type="journal article" date="2019" name="Sci. Rep.">
        <title>Draft genome of Tanacetum cinerariifolium, the natural source of mosquito coil.</title>
        <authorList>
            <person name="Yamashiro T."/>
            <person name="Shiraishi A."/>
            <person name="Satake H."/>
            <person name="Nakayama K."/>
        </authorList>
    </citation>
    <scope>NUCLEOTIDE SEQUENCE</scope>
</reference>
<sequence>MGGRTGRGGEGTREPTCIVGGQTGDQDGEGGDQGNAANEGVEKVPEFTMVIAQLLQNLLLNIVAQVGSHASNIQGDVRNVSVSNGQSGCSYKEFLACNPKDYDGKSVEATEPTTIQSAVLKAGKMLTDEAIRNGSLRKNTEKKGNGGEPSGDGNVRDDNKRSRTGRAFDSTTNPVRKEYKGAAPKCKNYNFHYHPEVPCRTCTNCNCLGHFAKDCRVMPRMVNPLNARNLTAAREVCFGCDGTDLYKARGRAFMMGAEEARQDPNIVTGTFTLNNHDATTLFDSGTDYSWVSTTFIPLLDIEPNNLGMDWLSRKKAEIVCNTPKLGCSGIMYPGALLHNIIAQVMRERPLNVLFEKKKAEIVCNTPKLGRSEIMYPGALLHNAIAQVMRE</sequence>
<evidence type="ECO:0000313" key="4">
    <source>
        <dbReference type="EMBL" id="GEU92495.1"/>
    </source>
</evidence>
<comment type="caution">
    <text evidence="4">The sequence shown here is derived from an EMBL/GenBank/DDBJ whole genome shotgun (WGS) entry which is preliminary data.</text>
</comment>
<dbReference type="Pfam" id="PF08284">
    <property type="entry name" value="RVP_2"/>
    <property type="match status" value="1"/>
</dbReference>
<evidence type="ECO:0000259" key="3">
    <source>
        <dbReference type="PROSITE" id="PS50158"/>
    </source>
</evidence>
<protein>
    <recommendedName>
        <fullName evidence="3">CCHC-type domain-containing protein</fullName>
    </recommendedName>
</protein>
<gene>
    <name evidence="4" type="ORF">Tci_064473</name>
</gene>
<organism evidence="4">
    <name type="scientific">Tanacetum cinerariifolium</name>
    <name type="common">Dalmatian daisy</name>
    <name type="synonym">Chrysanthemum cinerariifolium</name>
    <dbReference type="NCBI Taxonomy" id="118510"/>
    <lineage>
        <taxon>Eukaryota</taxon>
        <taxon>Viridiplantae</taxon>
        <taxon>Streptophyta</taxon>
        <taxon>Embryophyta</taxon>
        <taxon>Tracheophyta</taxon>
        <taxon>Spermatophyta</taxon>
        <taxon>Magnoliopsida</taxon>
        <taxon>eudicotyledons</taxon>
        <taxon>Gunneridae</taxon>
        <taxon>Pentapetalae</taxon>
        <taxon>asterids</taxon>
        <taxon>campanulids</taxon>
        <taxon>Asterales</taxon>
        <taxon>Asteraceae</taxon>
        <taxon>Asteroideae</taxon>
        <taxon>Anthemideae</taxon>
        <taxon>Anthemidinae</taxon>
        <taxon>Tanacetum</taxon>
    </lineage>
</organism>
<dbReference type="PROSITE" id="PS50158">
    <property type="entry name" value="ZF_CCHC"/>
    <property type="match status" value="1"/>
</dbReference>
<dbReference type="GO" id="GO:0003676">
    <property type="term" value="F:nucleic acid binding"/>
    <property type="evidence" value="ECO:0007669"/>
    <property type="project" value="InterPro"/>
</dbReference>
<dbReference type="EMBL" id="BKCJ010010642">
    <property type="protein sequence ID" value="GEU92495.1"/>
    <property type="molecule type" value="Genomic_DNA"/>
</dbReference>
<dbReference type="AlphaFoldDB" id="A0A6L2P620"/>
<name>A0A6L2P620_TANCI</name>
<evidence type="ECO:0000256" key="2">
    <source>
        <dbReference type="SAM" id="MobiDB-lite"/>
    </source>
</evidence>
<proteinExistence type="predicted"/>
<accession>A0A6L2P620</accession>
<keyword evidence="1" id="KW-0862">Zinc</keyword>
<keyword evidence="1" id="KW-0479">Metal-binding</keyword>
<feature type="domain" description="CCHC-type" evidence="3">
    <location>
        <begin position="202"/>
        <end position="216"/>
    </location>
</feature>
<feature type="region of interest" description="Disordered" evidence="2">
    <location>
        <begin position="1"/>
        <end position="38"/>
    </location>
</feature>